<dbReference type="PROSITE" id="PS50018">
    <property type="entry name" value="RAS_GTPASE_ACTIV_2"/>
    <property type="match status" value="1"/>
</dbReference>
<evidence type="ECO:0000256" key="9">
    <source>
        <dbReference type="SAM" id="MobiDB-lite"/>
    </source>
</evidence>
<dbReference type="GO" id="GO:0016020">
    <property type="term" value="C:membrane"/>
    <property type="evidence" value="ECO:0007669"/>
    <property type="project" value="UniProtKB-SubCell"/>
</dbReference>
<dbReference type="Gene3D" id="1.10.506.10">
    <property type="entry name" value="GTPase Activation - p120gap, domain 1"/>
    <property type="match status" value="1"/>
</dbReference>
<name>A0A6J2X4X1_SITOR</name>
<dbReference type="InterPro" id="IPR008936">
    <property type="entry name" value="Rho_GTPase_activation_prot"/>
</dbReference>
<evidence type="ECO:0000259" key="10">
    <source>
        <dbReference type="PROSITE" id="PS50018"/>
    </source>
</evidence>
<dbReference type="InterPro" id="IPR037191">
    <property type="entry name" value="VPS9_dom_sf"/>
</dbReference>
<protein>
    <recommendedName>
        <fullName evidence="8">Receptor-mediated endocytosis protein 6 homolog</fullName>
    </recommendedName>
</protein>
<dbReference type="InterPro" id="IPR001936">
    <property type="entry name" value="RasGAP_dom"/>
</dbReference>
<feature type="compositionally biased region" description="Polar residues" evidence="9">
    <location>
        <begin position="720"/>
        <end position="730"/>
    </location>
</feature>
<dbReference type="GO" id="GO:0006897">
    <property type="term" value="P:endocytosis"/>
    <property type="evidence" value="ECO:0007669"/>
    <property type="project" value="UniProtKB-KW"/>
</dbReference>
<evidence type="ECO:0000256" key="7">
    <source>
        <dbReference type="ARBA" id="ARBA00053914"/>
    </source>
</evidence>
<evidence type="ECO:0000256" key="3">
    <source>
        <dbReference type="ARBA" id="ARBA00022468"/>
    </source>
</evidence>
<dbReference type="GO" id="GO:0031267">
    <property type="term" value="F:small GTPase binding"/>
    <property type="evidence" value="ECO:0007669"/>
    <property type="project" value="TreeGrafter"/>
</dbReference>
<dbReference type="GO" id="GO:0005096">
    <property type="term" value="F:GTPase activator activity"/>
    <property type="evidence" value="ECO:0007669"/>
    <property type="project" value="UniProtKB-KW"/>
</dbReference>
<keyword evidence="3" id="KW-0343">GTPase activation</keyword>
<dbReference type="GO" id="GO:0030139">
    <property type="term" value="C:endocytic vesicle"/>
    <property type="evidence" value="ECO:0007669"/>
    <property type="project" value="TreeGrafter"/>
</dbReference>
<reference evidence="13" key="1">
    <citation type="submission" date="2025-08" db="UniProtKB">
        <authorList>
            <consortium name="RefSeq"/>
        </authorList>
    </citation>
    <scope>IDENTIFICATION</scope>
    <source>
        <tissue evidence="13">Gonads</tissue>
    </source>
</reference>
<dbReference type="FunFam" id="1.20.1050.80:FF:000001">
    <property type="entry name" value="GTPase-activating protein and VPS9 domain-containing protein 1 isoform X1"/>
    <property type="match status" value="1"/>
</dbReference>
<evidence type="ECO:0000256" key="8">
    <source>
        <dbReference type="ARBA" id="ARBA00068997"/>
    </source>
</evidence>
<comment type="similarity">
    <text evidence="2">Belongs to the GAPVD1 family.</text>
</comment>
<evidence type="ECO:0000313" key="13">
    <source>
        <dbReference type="RefSeq" id="XP_030746060.1"/>
    </source>
</evidence>
<evidence type="ECO:0000313" key="12">
    <source>
        <dbReference type="Proteomes" id="UP000504635"/>
    </source>
</evidence>
<accession>A0A6J2X4X1</accession>
<keyword evidence="6" id="KW-0472">Membrane</keyword>
<organism evidence="12 13">
    <name type="scientific">Sitophilus oryzae</name>
    <name type="common">Rice weevil</name>
    <name type="synonym">Curculio oryzae</name>
    <dbReference type="NCBI Taxonomy" id="7048"/>
    <lineage>
        <taxon>Eukaryota</taxon>
        <taxon>Metazoa</taxon>
        <taxon>Ecdysozoa</taxon>
        <taxon>Arthropoda</taxon>
        <taxon>Hexapoda</taxon>
        <taxon>Insecta</taxon>
        <taxon>Pterygota</taxon>
        <taxon>Neoptera</taxon>
        <taxon>Endopterygota</taxon>
        <taxon>Coleoptera</taxon>
        <taxon>Polyphaga</taxon>
        <taxon>Cucujiformia</taxon>
        <taxon>Curculionidae</taxon>
        <taxon>Dryophthorinae</taxon>
        <taxon>Sitophilus</taxon>
    </lineage>
</organism>
<dbReference type="Gene3D" id="1.20.1050.80">
    <property type="entry name" value="VPS9 domain"/>
    <property type="match status" value="1"/>
</dbReference>
<feature type="region of interest" description="Disordered" evidence="9">
    <location>
        <begin position="538"/>
        <end position="608"/>
    </location>
</feature>
<evidence type="ECO:0000256" key="4">
    <source>
        <dbReference type="ARBA" id="ARBA00022583"/>
    </source>
</evidence>
<dbReference type="PANTHER" id="PTHR23101:SF25">
    <property type="entry name" value="GTPASE-ACTIVATING PROTEIN AND VPS9 DOMAIN-CONTAINING PROTEIN 1"/>
    <property type="match status" value="1"/>
</dbReference>
<feature type="domain" description="VPS9" evidence="11">
    <location>
        <begin position="1319"/>
        <end position="1458"/>
    </location>
</feature>
<feature type="compositionally biased region" description="Polar residues" evidence="9">
    <location>
        <begin position="1094"/>
        <end position="1104"/>
    </location>
</feature>
<evidence type="ECO:0000256" key="6">
    <source>
        <dbReference type="ARBA" id="ARBA00023136"/>
    </source>
</evidence>
<evidence type="ECO:0000256" key="5">
    <source>
        <dbReference type="ARBA" id="ARBA00022658"/>
    </source>
</evidence>
<dbReference type="SUPFAM" id="SSF109993">
    <property type="entry name" value="VPS9 domain"/>
    <property type="match status" value="1"/>
</dbReference>
<proteinExistence type="inferred from homology"/>
<dbReference type="CTD" id="26130"/>
<evidence type="ECO:0000259" key="11">
    <source>
        <dbReference type="PROSITE" id="PS51205"/>
    </source>
</evidence>
<dbReference type="SUPFAM" id="SSF48350">
    <property type="entry name" value="GTPase activation domain, GAP"/>
    <property type="match status" value="1"/>
</dbReference>
<feature type="compositionally biased region" description="Basic and acidic residues" evidence="9">
    <location>
        <begin position="876"/>
        <end position="886"/>
    </location>
</feature>
<feature type="region of interest" description="Disordered" evidence="9">
    <location>
        <begin position="1078"/>
        <end position="1104"/>
    </location>
</feature>
<dbReference type="GO" id="GO:0051049">
    <property type="term" value="P:regulation of transport"/>
    <property type="evidence" value="ECO:0007669"/>
    <property type="project" value="UniProtKB-ARBA"/>
</dbReference>
<dbReference type="PROSITE" id="PS51205">
    <property type="entry name" value="VPS9"/>
    <property type="match status" value="1"/>
</dbReference>
<dbReference type="GeneID" id="115874900"/>
<dbReference type="GO" id="GO:0005829">
    <property type="term" value="C:cytosol"/>
    <property type="evidence" value="ECO:0007669"/>
    <property type="project" value="TreeGrafter"/>
</dbReference>
<comment type="subcellular location">
    <subcellularLocation>
        <location evidence="1">Membrane</location>
        <topology evidence="1">Peripheral membrane protein</topology>
    </subcellularLocation>
</comment>
<dbReference type="Pfam" id="PF00616">
    <property type="entry name" value="RasGAP"/>
    <property type="match status" value="1"/>
</dbReference>
<feature type="compositionally biased region" description="Polar residues" evidence="9">
    <location>
        <begin position="565"/>
        <end position="585"/>
    </location>
</feature>
<evidence type="ECO:0000256" key="2">
    <source>
        <dbReference type="ARBA" id="ARBA00008489"/>
    </source>
</evidence>
<feature type="compositionally biased region" description="Low complexity" evidence="9">
    <location>
        <begin position="905"/>
        <end position="922"/>
    </location>
</feature>
<dbReference type="Pfam" id="PF02204">
    <property type="entry name" value="VPS9"/>
    <property type="match status" value="1"/>
</dbReference>
<dbReference type="PANTHER" id="PTHR23101">
    <property type="entry name" value="RAB GDP/GTP EXCHANGE FACTOR"/>
    <property type="match status" value="1"/>
</dbReference>
<keyword evidence="12" id="KW-1185">Reference proteome</keyword>
<feature type="region of interest" description="Disordered" evidence="9">
    <location>
        <begin position="852"/>
        <end position="955"/>
    </location>
</feature>
<feature type="compositionally biased region" description="Polar residues" evidence="9">
    <location>
        <begin position="923"/>
        <end position="950"/>
    </location>
</feature>
<dbReference type="GO" id="GO:0005085">
    <property type="term" value="F:guanyl-nucleotide exchange factor activity"/>
    <property type="evidence" value="ECO:0007669"/>
    <property type="project" value="UniProtKB-KW"/>
</dbReference>
<feature type="compositionally biased region" description="Basic and acidic residues" evidence="9">
    <location>
        <begin position="590"/>
        <end position="600"/>
    </location>
</feature>
<sequence>MKNEEEEYDLYAFAVKLRQENLLIKCEKLDIQKLNEDVRAKTHTVIKASWLTNKQKLFLFESDQKFDFIHNSEFVDAKSTLGFSNAVKMSNLLHTLRSQPKQLAKSLVAGESLAEDSLQYSLLLQSILNGLYSGCLFADDTKLLLSLLLELAKQQLVKSDNPRRLIQQKTCSFRRLYFMFHEIYQPAKFFLNAALEMPILELVSFADHYLDVDHDQTMGRFREGVNMESYKDAVQYRNEVALKLANYTNTFVRSLLENVYSFPKALAWLVCHIYQMIEKNFCTKEANAIISDLIFTFFLCPVIVKPEEYGMINSKLTEITRHNLTQVVKLLQILALYKFEGIDPKHADIFATVDKEGISNFIEIILTDMDCLEAPVDVSPKISRDIMLFTEEELNNWVCFLQKVQSKSNASLSESVEEYLSSLTILSSTDNSPKTHRTNSDGKKAFFSLSSKNHHSRRLSEDDKKIDTTTVIIFPIDGVIFEPIGLLPEEKVIDLSVPIKNDSGVFDGPENPKENPSLKANFGFIDESSDNLEAISEAASNHSVASSLELENEEDDQNDNLSDMVSANVSGRGTPNISGRDTPSSQVNENEERVNAENRQENVTNQPNQQNISRQIRSEIDDKFCKFEIKKLIEGDETISIISETWSTDVLSSDTETVDANESRAERHHLHLVDQAIREVPLAENVLDISETQSEGAWSTDVAASDTERLIEDNDDAASVAQSDDTNSVARSDDTRSETDEAASARRLSSCSSTFGAAGGGGSGVGAGQSYVANVAVNTTSYVAVSLNSPSYGISTAHYKSPETNFVSVNHNYVTFQEFKRPDNRPNGKICTETDNNANTVYKTTTRGLFGSKMTLTSKTNDGSGPGPSGLSPKTNHRDTDGDSHYSKTQNNIGKKYGDRPTEILLSNCSLNSSSSGSSSNSFENKASATENSDQWDTKPWLNSSGSSLNVTLTPSESTSELSSVLSVNNLGHPAGAIKKSSTVTARTLKPSASTGAIPKSISFDMSVDKGLDDESRTKRGGFFGKLKNGFRYKKRSFRNQDDLRGTEEDLTGALAKRGSIDCSDDILAKYRPKGFAESSPIKENGTMKKPAKNPTSENLDSEANSLGDIKKKLRLVLANLAEIPLYIKRNPRSIKAKLETILRLELGKARKLRDWSQVARVSEAVRCVNLLDDVSCLKLLQSMRDDVLLRSTYIQYLIVSKQELLFCEMYLNTLHEQILNEKRQCETFFATDCVQKFVEEQEQIITVFCEEFRQLSLADEKFDSLQTFYKRLYALAHERRHWQHVLQKRGALIKSVLERNIMGRVYSNALYPNGDGDRDRDRVLREHISNLSRIITPDHKDLLIPKTYLRESPWLPAQEALRALDIARTPKDKLQCVLRCARCIMDLLTLSQNRGSATADDFTPVLVYVIIQVNPGALLSTIQFVNSFQGQILGEEEYWWTQFCSAVEYIKTMDYTD</sequence>
<feature type="region of interest" description="Disordered" evidence="9">
    <location>
        <begin position="714"/>
        <end position="750"/>
    </location>
</feature>
<feature type="domain" description="Ras-GAP" evidence="10">
    <location>
        <begin position="139"/>
        <end position="336"/>
    </location>
</feature>
<keyword evidence="13" id="KW-0675">Receptor</keyword>
<dbReference type="InParanoid" id="A0A6J2X4X1"/>
<dbReference type="SMART" id="SM00167">
    <property type="entry name" value="VPS9"/>
    <property type="match status" value="1"/>
</dbReference>
<dbReference type="OrthoDB" id="10264848at2759"/>
<comment type="function">
    <text evidence="7">Acts both as a GTPase-activating protein (GAP) and a guanine nucleotide exchange factor (GEF), and participates in endocytosis.</text>
</comment>
<dbReference type="RefSeq" id="XP_030746060.1">
    <property type="nucleotide sequence ID" value="XM_030890200.1"/>
</dbReference>
<dbReference type="InterPro" id="IPR003123">
    <property type="entry name" value="VPS9"/>
</dbReference>
<keyword evidence="4" id="KW-0254">Endocytosis</keyword>
<gene>
    <name evidence="13" type="primary">LOC115874900</name>
</gene>
<dbReference type="KEGG" id="soy:115874900"/>
<dbReference type="Proteomes" id="UP000504635">
    <property type="component" value="Unplaced"/>
</dbReference>
<dbReference type="FunCoup" id="A0A6J2X4X1">
    <property type="interactions" value="2446"/>
</dbReference>
<evidence type="ECO:0000256" key="1">
    <source>
        <dbReference type="ARBA" id="ARBA00004170"/>
    </source>
</evidence>
<keyword evidence="5" id="KW-0344">Guanine-nucleotide releasing factor</keyword>
<dbReference type="InterPro" id="IPR045046">
    <property type="entry name" value="Vps9-like"/>
</dbReference>